<evidence type="ECO:0000259" key="1">
    <source>
        <dbReference type="Pfam" id="PF24436"/>
    </source>
</evidence>
<keyword evidence="3" id="KW-1185">Reference proteome</keyword>
<dbReference type="Pfam" id="PF24436">
    <property type="entry name" value="INTS7_N"/>
    <property type="match status" value="1"/>
</dbReference>
<dbReference type="GO" id="GO:0034472">
    <property type="term" value="P:snRNA 3'-end processing"/>
    <property type="evidence" value="ECO:0007669"/>
    <property type="project" value="TreeGrafter"/>
</dbReference>
<dbReference type="AlphaFoldDB" id="A0AAV5KJ30"/>
<comment type="caution">
    <text evidence="2">The sequence shown here is derived from an EMBL/GenBank/DDBJ whole genome shotgun (WGS) entry which is preliminary data.</text>
</comment>
<dbReference type="InterPro" id="IPR056516">
    <property type="entry name" value="INTS7_N"/>
</dbReference>
<feature type="domain" description="Integrator complex subunit 7 N-terminal" evidence="1">
    <location>
        <begin position="111"/>
        <end position="282"/>
    </location>
</feature>
<evidence type="ECO:0000313" key="3">
    <source>
        <dbReference type="Proteomes" id="UP001054252"/>
    </source>
</evidence>
<organism evidence="2 3">
    <name type="scientific">Rubroshorea leprosula</name>
    <dbReference type="NCBI Taxonomy" id="152421"/>
    <lineage>
        <taxon>Eukaryota</taxon>
        <taxon>Viridiplantae</taxon>
        <taxon>Streptophyta</taxon>
        <taxon>Embryophyta</taxon>
        <taxon>Tracheophyta</taxon>
        <taxon>Spermatophyta</taxon>
        <taxon>Magnoliopsida</taxon>
        <taxon>eudicotyledons</taxon>
        <taxon>Gunneridae</taxon>
        <taxon>Pentapetalae</taxon>
        <taxon>rosids</taxon>
        <taxon>malvids</taxon>
        <taxon>Malvales</taxon>
        <taxon>Dipterocarpaceae</taxon>
        <taxon>Rubroshorea</taxon>
    </lineage>
</organism>
<dbReference type="PANTHER" id="PTHR13322">
    <property type="entry name" value="C1ORF73 PROTEIN"/>
    <property type="match status" value="1"/>
</dbReference>
<dbReference type="GO" id="GO:0032039">
    <property type="term" value="C:integrator complex"/>
    <property type="evidence" value="ECO:0007669"/>
    <property type="project" value="InterPro"/>
</dbReference>
<name>A0AAV5KJ30_9ROSI</name>
<dbReference type="PANTHER" id="PTHR13322:SF2">
    <property type="entry name" value="INTEGRATOR COMPLEX SUBUNIT 7"/>
    <property type="match status" value="1"/>
</dbReference>
<proteinExistence type="predicted"/>
<dbReference type="InterPro" id="IPR033060">
    <property type="entry name" value="INTS7"/>
</dbReference>
<gene>
    <name evidence="2" type="ORF">SLEP1_g34207</name>
</gene>
<dbReference type="Proteomes" id="UP001054252">
    <property type="component" value="Unassembled WGS sequence"/>
</dbReference>
<accession>A0AAV5KJ30</accession>
<dbReference type="EMBL" id="BPVZ01000066">
    <property type="protein sequence ID" value="GKV24621.1"/>
    <property type="molecule type" value="Genomic_DNA"/>
</dbReference>
<sequence length="287" mass="32115">MFSFLIWHPLPPFSILCLGECRPDNYAYTSEVKASSSRRGLNEFAMEKISAACAMEWSIQLEKALRSKKRARAIEAILETGSRLKRWSQEPEAKQAVCSMFSLVPGEDRLFANTILLRLADAFRVGDREIRKSIVMVFLSNHRQHRRNELKKGIKGILSKGRVQNHVELLSRVKAVFETGDVESRALALILFGCWADFAKDSAEIRYLVLSSMVSSSVPEVKASLFAAGCFCELVDDFAFVVLEMLVNIMSMLATAEAMRLSGARVFANMTCSHSVAMKAFKPSKKS</sequence>
<evidence type="ECO:0000313" key="2">
    <source>
        <dbReference type="EMBL" id="GKV24621.1"/>
    </source>
</evidence>
<protein>
    <recommendedName>
        <fullName evidence="1">Integrator complex subunit 7 N-terminal domain-containing protein</fullName>
    </recommendedName>
</protein>
<reference evidence="2 3" key="1">
    <citation type="journal article" date="2021" name="Commun. Biol.">
        <title>The genome of Shorea leprosula (Dipterocarpaceae) highlights the ecological relevance of drought in aseasonal tropical rainforests.</title>
        <authorList>
            <person name="Ng K.K.S."/>
            <person name="Kobayashi M.J."/>
            <person name="Fawcett J.A."/>
            <person name="Hatakeyama M."/>
            <person name="Paape T."/>
            <person name="Ng C.H."/>
            <person name="Ang C.C."/>
            <person name="Tnah L.H."/>
            <person name="Lee C.T."/>
            <person name="Nishiyama T."/>
            <person name="Sese J."/>
            <person name="O'Brien M.J."/>
            <person name="Copetti D."/>
            <person name="Mohd Noor M.I."/>
            <person name="Ong R.C."/>
            <person name="Putra M."/>
            <person name="Sireger I.Z."/>
            <person name="Indrioko S."/>
            <person name="Kosugi Y."/>
            <person name="Izuno A."/>
            <person name="Isagi Y."/>
            <person name="Lee S.L."/>
            <person name="Shimizu K.K."/>
        </authorList>
    </citation>
    <scope>NUCLEOTIDE SEQUENCE [LARGE SCALE GENOMIC DNA]</scope>
    <source>
        <strain evidence="2">214</strain>
    </source>
</reference>